<organism evidence="1">
    <name type="scientific">marine sediment metagenome</name>
    <dbReference type="NCBI Taxonomy" id="412755"/>
    <lineage>
        <taxon>unclassified sequences</taxon>
        <taxon>metagenomes</taxon>
        <taxon>ecological metagenomes</taxon>
    </lineage>
</organism>
<accession>X1CY17</accession>
<proteinExistence type="predicted"/>
<gene>
    <name evidence="1" type="ORF">S01H4_22780</name>
</gene>
<reference evidence="1" key="1">
    <citation type="journal article" date="2014" name="Front. Microbiol.">
        <title>High frequency of phylogenetically diverse reductive dehalogenase-homologous genes in deep subseafloor sedimentary metagenomes.</title>
        <authorList>
            <person name="Kawai M."/>
            <person name="Futagami T."/>
            <person name="Toyoda A."/>
            <person name="Takaki Y."/>
            <person name="Nishi S."/>
            <person name="Hori S."/>
            <person name="Arai W."/>
            <person name="Tsubouchi T."/>
            <person name="Morono Y."/>
            <person name="Uchiyama I."/>
            <person name="Ito T."/>
            <person name="Fujiyama A."/>
            <person name="Inagaki F."/>
            <person name="Takami H."/>
        </authorList>
    </citation>
    <scope>NUCLEOTIDE SEQUENCE</scope>
    <source>
        <strain evidence="1">Expedition CK06-06</strain>
    </source>
</reference>
<comment type="caution">
    <text evidence="1">The sequence shown here is derived from an EMBL/GenBank/DDBJ whole genome shotgun (WGS) entry which is preliminary data.</text>
</comment>
<dbReference type="AlphaFoldDB" id="X1CY17"/>
<sequence length="91" mass="10366">ADFNLEGCFINDGHYVNATLISFDSGFNESKTIGRNFEVYCRLQEREEKEEGQSVSCFEQKYYSLVNKNGKIERGMLNLLIATAKSEGNVR</sequence>
<protein>
    <submittedName>
        <fullName evidence="1">Uncharacterized protein</fullName>
    </submittedName>
</protein>
<name>X1CY17_9ZZZZ</name>
<evidence type="ECO:0000313" key="1">
    <source>
        <dbReference type="EMBL" id="GAG89116.1"/>
    </source>
</evidence>
<feature type="non-terminal residue" evidence="1">
    <location>
        <position position="1"/>
    </location>
</feature>
<dbReference type="EMBL" id="BART01010492">
    <property type="protein sequence ID" value="GAG89116.1"/>
    <property type="molecule type" value="Genomic_DNA"/>
</dbReference>